<dbReference type="FunFam" id="3.40.50.1000:FF:000168">
    <property type="entry name" value="D,D-heptose 1,7-bisphosphate phosphatase"/>
    <property type="match status" value="1"/>
</dbReference>
<dbReference type="InterPro" id="IPR023214">
    <property type="entry name" value="HAD_sf"/>
</dbReference>
<dbReference type="AlphaFoldDB" id="U5N4V2"/>
<accession>U5N4V2</accession>
<dbReference type="Gene3D" id="3.40.50.1000">
    <property type="entry name" value="HAD superfamily/HAD-like"/>
    <property type="match status" value="1"/>
</dbReference>
<dbReference type="eggNOG" id="COG0241">
    <property type="taxonomic scope" value="Bacteria"/>
</dbReference>
<keyword evidence="14" id="KW-0460">Magnesium</keyword>
<dbReference type="EC" id="3.1.3.82" evidence="8"/>
<dbReference type="EMBL" id="CP004885">
    <property type="protein sequence ID" value="AGX86531.1"/>
    <property type="molecule type" value="Genomic_DNA"/>
</dbReference>
<dbReference type="NCBIfam" id="NF006506">
    <property type="entry name" value="PRK08942.1"/>
    <property type="match status" value="1"/>
</dbReference>
<keyword evidence="12" id="KW-0378">Hydrolase</keyword>
<comment type="subunit">
    <text evidence="7">Monomer.</text>
</comment>
<comment type="cofactor">
    <cofactor evidence="3">
        <name>Zn(2+)</name>
        <dbReference type="ChEBI" id="CHEBI:29105"/>
    </cofactor>
</comment>
<dbReference type="STRING" id="946483.Cenrod_0410"/>
<proteinExistence type="inferred from homology"/>
<keyword evidence="18" id="KW-1185">Reference proteome</keyword>
<dbReference type="PANTHER" id="PTHR42891">
    <property type="entry name" value="D-GLYCERO-BETA-D-MANNO-HEPTOSE-1,7-BISPHOSPHATE 7-PHOSPHATASE"/>
    <property type="match status" value="1"/>
</dbReference>
<evidence type="ECO:0000256" key="5">
    <source>
        <dbReference type="ARBA" id="ARBA00004708"/>
    </source>
</evidence>
<dbReference type="PANTHER" id="PTHR42891:SF1">
    <property type="entry name" value="D-GLYCERO-BETA-D-MANNO-HEPTOSE-1,7-BISPHOSPHATE 7-PHOSPHATASE"/>
    <property type="match status" value="1"/>
</dbReference>
<evidence type="ECO:0000256" key="13">
    <source>
        <dbReference type="ARBA" id="ARBA00022833"/>
    </source>
</evidence>
<dbReference type="GO" id="GO:0034200">
    <property type="term" value="F:D-glycero-beta-D-manno-heptose 1,7-bisphosphate 7-phosphatase activity"/>
    <property type="evidence" value="ECO:0007669"/>
    <property type="project" value="UniProtKB-EC"/>
</dbReference>
<dbReference type="InterPro" id="IPR006549">
    <property type="entry name" value="HAD-SF_hydro_IIIA"/>
</dbReference>
<evidence type="ECO:0000256" key="2">
    <source>
        <dbReference type="ARBA" id="ARBA00001946"/>
    </source>
</evidence>
<evidence type="ECO:0000313" key="17">
    <source>
        <dbReference type="EMBL" id="AGX86531.1"/>
    </source>
</evidence>
<evidence type="ECO:0000256" key="11">
    <source>
        <dbReference type="ARBA" id="ARBA00022723"/>
    </source>
</evidence>
<reference evidence="17 18" key="1">
    <citation type="journal article" date="2013" name="Genome Biol.">
        <title>Genomic analysis reveals key aspects of prokaryotic symbiosis in the phototrophic consortium "Chlorochromatium aggregatum".</title>
        <authorList>
            <person name="Liu Z."/>
            <person name="Muller J."/>
            <person name="Li T."/>
            <person name="Alvey R.M."/>
            <person name="Vogl K."/>
            <person name="Frigaard N.U."/>
            <person name="Rockwell N.C."/>
            <person name="Boyd E.S."/>
            <person name="Tomsho L.P."/>
            <person name="Schuster S.C."/>
            <person name="Henke P."/>
            <person name="Rohde M."/>
            <person name="Overmann J."/>
            <person name="Bryant D.A."/>
        </authorList>
    </citation>
    <scope>NUCLEOTIDE SEQUENCE [LARGE SCALE GENOMIC DNA]</scope>
    <source>
        <strain evidence="17">CR</strain>
    </source>
</reference>
<dbReference type="InterPro" id="IPR004446">
    <property type="entry name" value="Heptose_bisP_phosphatase"/>
</dbReference>
<dbReference type="Pfam" id="PF13242">
    <property type="entry name" value="Hydrolase_like"/>
    <property type="match status" value="1"/>
</dbReference>
<evidence type="ECO:0000256" key="9">
    <source>
        <dbReference type="ARBA" id="ARBA00014542"/>
    </source>
</evidence>
<name>U5N4V2_9BURK</name>
<comment type="subcellular location">
    <subcellularLocation>
        <location evidence="4">Cytoplasm</location>
    </subcellularLocation>
</comment>
<comment type="similarity">
    <text evidence="6">Belongs to the GmhB family.</text>
</comment>
<evidence type="ECO:0000256" key="1">
    <source>
        <dbReference type="ARBA" id="ARBA00001226"/>
    </source>
</evidence>
<evidence type="ECO:0000256" key="3">
    <source>
        <dbReference type="ARBA" id="ARBA00001947"/>
    </source>
</evidence>
<evidence type="ECO:0000256" key="15">
    <source>
        <dbReference type="ARBA" id="ARBA00023277"/>
    </source>
</evidence>
<dbReference type="CDD" id="cd07503">
    <property type="entry name" value="HAD_HisB-N"/>
    <property type="match status" value="1"/>
</dbReference>
<protein>
    <recommendedName>
        <fullName evidence="9">D-glycero-beta-D-manno-heptose-1,7-bisphosphate 7-phosphatase</fullName>
        <ecNumber evidence="8">3.1.3.82</ecNumber>
    </recommendedName>
    <alternativeName>
        <fullName evidence="16">D,D-heptose 1,7-bisphosphate phosphatase</fullName>
    </alternativeName>
</protein>
<evidence type="ECO:0000256" key="10">
    <source>
        <dbReference type="ARBA" id="ARBA00022490"/>
    </source>
</evidence>
<dbReference type="InterPro" id="IPR006543">
    <property type="entry name" value="Histidinol-phos"/>
</dbReference>
<dbReference type="RefSeq" id="WP_022771352.1">
    <property type="nucleotide sequence ID" value="NC_022576.1"/>
</dbReference>
<evidence type="ECO:0000256" key="7">
    <source>
        <dbReference type="ARBA" id="ARBA00011245"/>
    </source>
</evidence>
<evidence type="ECO:0000313" key="18">
    <source>
        <dbReference type="Proteomes" id="UP000017184"/>
    </source>
</evidence>
<comment type="pathway">
    <text evidence="5">Nucleotide-sugar biosynthesis; ADP-L-glycero-beta-D-manno-heptose biosynthesis; ADP-L-glycero-beta-D-manno-heptose from D-glycero-beta-D-manno-heptose 7-phosphate: step 2/4.</text>
</comment>
<dbReference type="GO" id="GO:0005737">
    <property type="term" value="C:cytoplasm"/>
    <property type="evidence" value="ECO:0007669"/>
    <property type="project" value="UniProtKB-SubCell"/>
</dbReference>
<dbReference type="KEGG" id="cbx:Cenrod_0410"/>
<comment type="cofactor">
    <cofactor evidence="2">
        <name>Mg(2+)</name>
        <dbReference type="ChEBI" id="CHEBI:18420"/>
    </cofactor>
</comment>
<dbReference type="Proteomes" id="UP000017184">
    <property type="component" value="Chromosome"/>
</dbReference>
<comment type="catalytic activity">
    <reaction evidence="1">
        <text>D-glycero-beta-D-manno-heptose 1,7-bisphosphate + H2O = D-glycero-beta-D-manno-heptose 1-phosphate + phosphate</text>
        <dbReference type="Rhea" id="RHEA:28518"/>
        <dbReference type="ChEBI" id="CHEBI:15377"/>
        <dbReference type="ChEBI" id="CHEBI:43474"/>
        <dbReference type="ChEBI" id="CHEBI:60208"/>
        <dbReference type="ChEBI" id="CHEBI:61593"/>
        <dbReference type="EC" id="3.1.3.82"/>
    </reaction>
</comment>
<evidence type="ECO:0000256" key="8">
    <source>
        <dbReference type="ARBA" id="ARBA00012987"/>
    </source>
</evidence>
<dbReference type="NCBIfam" id="TIGR01662">
    <property type="entry name" value="HAD-SF-IIIA"/>
    <property type="match status" value="1"/>
</dbReference>
<evidence type="ECO:0000256" key="4">
    <source>
        <dbReference type="ARBA" id="ARBA00004496"/>
    </source>
</evidence>
<keyword evidence="13" id="KW-0862">Zinc</keyword>
<dbReference type="InterPro" id="IPR036412">
    <property type="entry name" value="HAD-like_sf"/>
</dbReference>
<evidence type="ECO:0000256" key="16">
    <source>
        <dbReference type="ARBA" id="ARBA00031828"/>
    </source>
</evidence>
<keyword evidence="11" id="KW-0479">Metal-binding</keyword>
<keyword evidence="10" id="KW-0963">Cytoplasm</keyword>
<sequence length="195" mass="21074">MTPIKLVILDRDGTINRNSAEYIKSLEEWIPLPGAFEAIAALNHAGWHVVLASNQSGLGRGLSEVSDLNAIHTRMNQQLAAVGARIDAIFFCPHTPDEDCHCRKPRSGLFEQIAERFGTSLSGVPVVGDSARDLVAGANVGCEPHLVCSGNTVVEDGAPLPAEFPPNTMVHPDLGAFAQYWIDRHQAKDRCTHTS</sequence>
<dbReference type="GO" id="GO:0005975">
    <property type="term" value="P:carbohydrate metabolic process"/>
    <property type="evidence" value="ECO:0007669"/>
    <property type="project" value="InterPro"/>
</dbReference>
<gene>
    <name evidence="17" type="primary">gmhB</name>
    <name evidence="17" type="ORF">Cenrod_0410</name>
</gene>
<organism evidence="17 18">
    <name type="scientific">Candidatus Symbiobacter mobilis CR</name>
    <dbReference type="NCBI Taxonomy" id="946483"/>
    <lineage>
        <taxon>Bacteria</taxon>
        <taxon>Pseudomonadati</taxon>
        <taxon>Pseudomonadota</taxon>
        <taxon>Betaproteobacteria</taxon>
        <taxon>Burkholderiales</taxon>
        <taxon>Comamonadaceae</taxon>
    </lineage>
</organism>
<evidence type="ECO:0000256" key="12">
    <source>
        <dbReference type="ARBA" id="ARBA00022801"/>
    </source>
</evidence>
<evidence type="ECO:0000256" key="6">
    <source>
        <dbReference type="ARBA" id="ARBA00005628"/>
    </source>
</evidence>
<dbReference type="HOGENOM" id="CLU_085077_2_0_4"/>
<evidence type="ECO:0000256" key="14">
    <source>
        <dbReference type="ARBA" id="ARBA00022842"/>
    </source>
</evidence>
<dbReference type="NCBIfam" id="TIGR01656">
    <property type="entry name" value="Histidinol-ppas"/>
    <property type="match status" value="1"/>
</dbReference>
<keyword evidence="15" id="KW-0119">Carbohydrate metabolism</keyword>
<dbReference type="SUPFAM" id="SSF56784">
    <property type="entry name" value="HAD-like"/>
    <property type="match status" value="1"/>
</dbReference>
<dbReference type="GO" id="GO:0046872">
    <property type="term" value="F:metal ion binding"/>
    <property type="evidence" value="ECO:0007669"/>
    <property type="project" value="UniProtKB-KW"/>
</dbReference>